<dbReference type="GO" id="GO:0008270">
    <property type="term" value="F:zinc ion binding"/>
    <property type="evidence" value="ECO:0007669"/>
    <property type="project" value="UniProtKB-KW"/>
</dbReference>
<dbReference type="InterPro" id="IPR001878">
    <property type="entry name" value="Znf_CCHC"/>
</dbReference>
<proteinExistence type="predicted"/>
<organism evidence="4 5">
    <name type="scientific">Abeliophyllum distichum</name>
    <dbReference type="NCBI Taxonomy" id="126358"/>
    <lineage>
        <taxon>Eukaryota</taxon>
        <taxon>Viridiplantae</taxon>
        <taxon>Streptophyta</taxon>
        <taxon>Embryophyta</taxon>
        <taxon>Tracheophyta</taxon>
        <taxon>Spermatophyta</taxon>
        <taxon>Magnoliopsida</taxon>
        <taxon>eudicotyledons</taxon>
        <taxon>Gunneridae</taxon>
        <taxon>Pentapetalae</taxon>
        <taxon>asterids</taxon>
        <taxon>lamiids</taxon>
        <taxon>Lamiales</taxon>
        <taxon>Oleaceae</taxon>
        <taxon>Forsythieae</taxon>
        <taxon>Abeliophyllum</taxon>
    </lineage>
</organism>
<evidence type="ECO:0000313" key="4">
    <source>
        <dbReference type="EMBL" id="KAL2475894.1"/>
    </source>
</evidence>
<keyword evidence="1" id="KW-0862">Zinc</keyword>
<evidence type="ECO:0000256" key="1">
    <source>
        <dbReference type="PROSITE-ProRule" id="PRU00047"/>
    </source>
</evidence>
<accession>A0ABD1QI33</accession>
<dbReference type="SUPFAM" id="SSF57756">
    <property type="entry name" value="Retrovirus zinc finger-like domains"/>
    <property type="match status" value="1"/>
</dbReference>
<reference evidence="5" key="1">
    <citation type="submission" date="2024-07" db="EMBL/GenBank/DDBJ databases">
        <title>Two chromosome-level genome assemblies of Korean endemic species Abeliophyllum distichum and Forsythia ovata (Oleaceae).</title>
        <authorList>
            <person name="Jang H."/>
        </authorList>
    </citation>
    <scope>NUCLEOTIDE SEQUENCE [LARGE SCALE GENOMIC DNA]</scope>
</reference>
<evidence type="ECO:0000313" key="5">
    <source>
        <dbReference type="Proteomes" id="UP001604336"/>
    </source>
</evidence>
<dbReference type="EMBL" id="JBFOLK010000011">
    <property type="protein sequence ID" value="KAL2475894.1"/>
    <property type="molecule type" value="Genomic_DNA"/>
</dbReference>
<sequence length="106" mass="12026">MQGDELGGIIVRLKIEEDNRKFDRKFGGQSIQAKANMVESDSKTSKKRKHSGDTPNKDNKKSAKKFKGNCYKCGKPRHRKNECRSNPKNQNVQVNVTELETLSEGM</sequence>
<comment type="caution">
    <text evidence="4">The sequence shown here is derived from an EMBL/GenBank/DDBJ whole genome shotgun (WGS) entry which is preliminary data.</text>
</comment>
<keyword evidence="1" id="KW-0863">Zinc-finger</keyword>
<evidence type="ECO:0000259" key="3">
    <source>
        <dbReference type="PROSITE" id="PS50158"/>
    </source>
</evidence>
<feature type="domain" description="CCHC-type" evidence="3">
    <location>
        <begin position="70"/>
        <end position="85"/>
    </location>
</feature>
<dbReference type="PROSITE" id="PS50158">
    <property type="entry name" value="ZF_CCHC"/>
    <property type="match status" value="1"/>
</dbReference>
<dbReference type="SMART" id="SM00343">
    <property type="entry name" value="ZnF_C2HC"/>
    <property type="match status" value="1"/>
</dbReference>
<feature type="compositionally biased region" description="Basic and acidic residues" evidence="2">
    <location>
        <begin position="51"/>
        <end position="61"/>
    </location>
</feature>
<feature type="region of interest" description="Disordered" evidence="2">
    <location>
        <begin position="26"/>
        <end position="90"/>
    </location>
</feature>
<dbReference type="Proteomes" id="UP001604336">
    <property type="component" value="Unassembled WGS sequence"/>
</dbReference>
<evidence type="ECO:0000256" key="2">
    <source>
        <dbReference type="SAM" id="MobiDB-lite"/>
    </source>
</evidence>
<dbReference type="InterPro" id="IPR036875">
    <property type="entry name" value="Znf_CCHC_sf"/>
</dbReference>
<keyword evidence="5" id="KW-1185">Reference proteome</keyword>
<gene>
    <name evidence="4" type="ORF">Adt_36630</name>
</gene>
<name>A0ABD1QI33_9LAMI</name>
<dbReference type="AlphaFoldDB" id="A0ABD1QI33"/>
<keyword evidence="1" id="KW-0479">Metal-binding</keyword>
<protein>
    <submittedName>
        <fullName evidence="4">Retrovirus-related Pol polyprotein from transposon TNT 1-94</fullName>
    </submittedName>
</protein>